<reference evidence="1" key="1">
    <citation type="submission" date="2022-03" db="EMBL/GenBank/DDBJ databases">
        <authorList>
            <person name="Martin H S."/>
        </authorList>
    </citation>
    <scope>NUCLEOTIDE SEQUENCE</scope>
</reference>
<evidence type="ECO:0000313" key="1">
    <source>
        <dbReference type="EMBL" id="CAH2041574.1"/>
    </source>
</evidence>
<evidence type="ECO:0000313" key="2">
    <source>
        <dbReference type="Proteomes" id="UP000837857"/>
    </source>
</evidence>
<organism evidence="1 2">
    <name type="scientific">Iphiclides podalirius</name>
    <name type="common">scarce swallowtail</name>
    <dbReference type="NCBI Taxonomy" id="110791"/>
    <lineage>
        <taxon>Eukaryota</taxon>
        <taxon>Metazoa</taxon>
        <taxon>Ecdysozoa</taxon>
        <taxon>Arthropoda</taxon>
        <taxon>Hexapoda</taxon>
        <taxon>Insecta</taxon>
        <taxon>Pterygota</taxon>
        <taxon>Neoptera</taxon>
        <taxon>Endopterygota</taxon>
        <taxon>Lepidoptera</taxon>
        <taxon>Glossata</taxon>
        <taxon>Ditrysia</taxon>
        <taxon>Papilionoidea</taxon>
        <taxon>Papilionidae</taxon>
        <taxon>Papilioninae</taxon>
        <taxon>Iphiclides</taxon>
    </lineage>
</organism>
<name>A0ABN8HZ44_9NEOP</name>
<accession>A0ABN8HZ44</accession>
<dbReference type="EMBL" id="OW152825">
    <property type="protein sequence ID" value="CAH2041574.1"/>
    <property type="molecule type" value="Genomic_DNA"/>
</dbReference>
<proteinExistence type="predicted"/>
<sequence length="117" mass="12331">MVIAGSSWYGGVGFGPQFVVFGRSGVVVSLCCTRRRPTSAPIEPTVFPLCEREGGLAPSFAYNGGGTPREVPCGLAAQFGHWPLAPRAAPDVLNSRERSLSAADRAPWTGRLGNLKS</sequence>
<gene>
    <name evidence="1" type="ORF">IPOD504_LOCUS3258</name>
</gene>
<protein>
    <submittedName>
        <fullName evidence="1">Uncharacterized protein</fullName>
    </submittedName>
</protein>
<feature type="non-terminal residue" evidence="1">
    <location>
        <position position="117"/>
    </location>
</feature>
<dbReference type="Proteomes" id="UP000837857">
    <property type="component" value="Chromosome 13"/>
</dbReference>
<keyword evidence="2" id="KW-1185">Reference proteome</keyword>